<sequence>MRPEPLHAQTPVRRHVEASVHESERCWKEDMNGGFSTRCRGQHLLVALSPARSVWYPVGTRAAHVCRTCATLMLTLLESLGRIAVEFLRKGSNPKVYEGAARKLEVSSTTVQQAVEGLTYLLSESSKLLISDIDFQDSVLVLGFSEELNKVLLQLYLEHRKEIRRILSELQPNLPHYHNLEWRLDVQLASRSLRHQIKPTVTMKLHLEENSELKTSVLQTDPATLIHMIQELEQALAEMKTNHCRRIVRNIK</sequence>
<evidence type="ECO:0000313" key="3">
    <source>
        <dbReference type="Proteomes" id="UP001176940"/>
    </source>
</evidence>
<dbReference type="PANTHER" id="PTHR15857">
    <property type="entry name" value="COMM DOMAIN CONTAINING PROTEIN 2"/>
    <property type="match status" value="1"/>
</dbReference>
<name>A0ABN9LX40_9NEOB</name>
<dbReference type="Pfam" id="PF07258">
    <property type="entry name" value="COMM_domain"/>
    <property type="match status" value="1"/>
</dbReference>
<gene>
    <name evidence="2" type="ORF">RIMI_LOCUS14199403</name>
</gene>
<dbReference type="Proteomes" id="UP001176940">
    <property type="component" value="Unassembled WGS sequence"/>
</dbReference>
<organism evidence="2 3">
    <name type="scientific">Ranitomeya imitator</name>
    <name type="common">mimic poison frog</name>
    <dbReference type="NCBI Taxonomy" id="111125"/>
    <lineage>
        <taxon>Eukaryota</taxon>
        <taxon>Metazoa</taxon>
        <taxon>Chordata</taxon>
        <taxon>Craniata</taxon>
        <taxon>Vertebrata</taxon>
        <taxon>Euteleostomi</taxon>
        <taxon>Amphibia</taxon>
        <taxon>Batrachia</taxon>
        <taxon>Anura</taxon>
        <taxon>Neobatrachia</taxon>
        <taxon>Hyloidea</taxon>
        <taxon>Dendrobatidae</taxon>
        <taxon>Dendrobatinae</taxon>
        <taxon>Ranitomeya</taxon>
    </lineage>
</organism>
<dbReference type="InterPro" id="IPR017920">
    <property type="entry name" value="COMM"/>
</dbReference>
<comment type="caution">
    <text evidence="2">The sequence shown here is derived from an EMBL/GenBank/DDBJ whole genome shotgun (WGS) entry which is preliminary data.</text>
</comment>
<proteinExistence type="predicted"/>
<dbReference type="PROSITE" id="PS51269">
    <property type="entry name" value="COMM"/>
    <property type="match status" value="1"/>
</dbReference>
<feature type="domain" description="COMM" evidence="1">
    <location>
        <begin position="176"/>
        <end position="243"/>
    </location>
</feature>
<dbReference type="CDD" id="cd04750">
    <property type="entry name" value="Commd2"/>
    <property type="match status" value="1"/>
</dbReference>
<reference evidence="2" key="1">
    <citation type="submission" date="2023-07" db="EMBL/GenBank/DDBJ databases">
        <authorList>
            <person name="Stuckert A."/>
        </authorList>
    </citation>
    <scope>NUCLEOTIDE SEQUENCE</scope>
</reference>
<accession>A0ABN9LX40</accession>
<dbReference type="PANTHER" id="PTHR15857:SF0">
    <property type="entry name" value="COMM DOMAIN-CONTAINING PROTEIN 2"/>
    <property type="match status" value="1"/>
</dbReference>
<protein>
    <recommendedName>
        <fullName evidence="1">COMM domain-containing protein</fullName>
    </recommendedName>
</protein>
<evidence type="ECO:0000313" key="2">
    <source>
        <dbReference type="EMBL" id="CAJ0953153.1"/>
    </source>
</evidence>
<dbReference type="EMBL" id="CAUEEQ010036283">
    <property type="protein sequence ID" value="CAJ0953153.1"/>
    <property type="molecule type" value="Genomic_DNA"/>
</dbReference>
<keyword evidence="3" id="KW-1185">Reference proteome</keyword>
<evidence type="ECO:0000259" key="1">
    <source>
        <dbReference type="PROSITE" id="PS51269"/>
    </source>
</evidence>
<dbReference type="InterPro" id="IPR037354">
    <property type="entry name" value="Commd2"/>
</dbReference>